<protein>
    <submittedName>
        <fullName evidence="3">Putative secreted protein</fullName>
    </submittedName>
</protein>
<dbReference type="RefSeq" id="WP_038546344.1">
    <property type="nucleotide sequence ID" value="NZ_CP006842.1"/>
</dbReference>
<dbReference type="eggNOG" id="ENOG5031KEN">
    <property type="taxonomic scope" value="Bacteria"/>
</dbReference>
<feature type="region of interest" description="Disordered" evidence="1">
    <location>
        <begin position="23"/>
        <end position="45"/>
    </location>
</feature>
<feature type="chain" id="PRO_5004954298" evidence="2">
    <location>
        <begin position="27"/>
        <end position="99"/>
    </location>
</feature>
<keyword evidence="4" id="KW-1185">Reference proteome</keyword>
<evidence type="ECO:0000256" key="2">
    <source>
        <dbReference type="SAM" id="SignalP"/>
    </source>
</evidence>
<name>X5DJC5_9CORY</name>
<gene>
    <name evidence="3" type="ORF">CGLY_03700</name>
</gene>
<dbReference type="KEGG" id="cgy:CGLY_03700"/>
<dbReference type="AlphaFoldDB" id="X5DJC5"/>
<evidence type="ECO:0000313" key="4">
    <source>
        <dbReference type="Proteomes" id="UP000023703"/>
    </source>
</evidence>
<organism evidence="3 4">
    <name type="scientific">Corynebacterium glyciniphilum AJ 3170</name>
    <dbReference type="NCBI Taxonomy" id="1404245"/>
    <lineage>
        <taxon>Bacteria</taxon>
        <taxon>Bacillati</taxon>
        <taxon>Actinomycetota</taxon>
        <taxon>Actinomycetes</taxon>
        <taxon>Mycobacteriales</taxon>
        <taxon>Corynebacteriaceae</taxon>
        <taxon>Corynebacterium</taxon>
    </lineage>
</organism>
<reference evidence="3 4" key="1">
    <citation type="journal article" date="2015" name="Int. J. Syst. Evol. Microbiol.">
        <title>Revisiting Corynebacterium glyciniphilum (ex Kubota et al., 1972) sp. nov., nom. rev., isolated from putrefied banana.</title>
        <authorList>
            <person name="Al-Dilaimi A."/>
            <person name="Bednarz H."/>
            <person name="Lomker A."/>
            <person name="Niehaus K."/>
            <person name="Kalinowski J."/>
            <person name="Ruckert C."/>
        </authorList>
    </citation>
    <scope>NUCLEOTIDE SEQUENCE [LARGE SCALE GENOMIC DNA]</scope>
    <source>
        <strain evidence="3">AJ 3170</strain>
    </source>
</reference>
<sequence length="99" mass="10195">MTFKKGLLAAATATTVAIAGTGIASAQDDTPETPPTEETSSSAELLGSIEGSTETLTIFNDFGKAVAGSISILPNINDAVNDFQDMVDDITGKIPNFPF</sequence>
<keyword evidence="2" id="KW-0732">Signal</keyword>
<evidence type="ECO:0000313" key="3">
    <source>
        <dbReference type="EMBL" id="AHW63188.1"/>
    </source>
</evidence>
<feature type="signal peptide" evidence="2">
    <location>
        <begin position="1"/>
        <end position="26"/>
    </location>
</feature>
<evidence type="ECO:0000256" key="1">
    <source>
        <dbReference type="SAM" id="MobiDB-lite"/>
    </source>
</evidence>
<proteinExistence type="predicted"/>
<accession>X5DJC5</accession>
<dbReference type="HOGENOM" id="CLU_2205666_0_0_11"/>
<dbReference type="Proteomes" id="UP000023703">
    <property type="component" value="Chromosome"/>
</dbReference>
<dbReference type="EMBL" id="CP006842">
    <property type="protein sequence ID" value="AHW63188.1"/>
    <property type="molecule type" value="Genomic_DNA"/>
</dbReference>
<dbReference type="OrthoDB" id="9854200at2"/>